<dbReference type="SUPFAM" id="SSF55846">
    <property type="entry name" value="N-acetylmuramoyl-L-alanine amidase-like"/>
    <property type="match status" value="1"/>
</dbReference>
<dbReference type="InterPro" id="IPR036505">
    <property type="entry name" value="Amidase/PGRP_sf"/>
</dbReference>
<dbReference type="GO" id="GO:0009254">
    <property type="term" value="P:peptidoglycan turnover"/>
    <property type="evidence" value="ECO:0007669"/>
    <property type="project" value="TreeGrafter"/>
</dbReference>
<dbReference type="InterPro" id="IPR051206">
    <property type="entry name" value="NAMLAA_amidase_2"/>
</dbReference>
<accession>A0A2W5PYB2</accession>
<comment type="caution">
    <text evidence="6">The sequence shown here is derived from an EMBL/GenBank/DDBJ whole genome shotgun (WGS) entry which is preliminary data.</text>
</comment>
<dbReference type="SMART" id="SM00644">
    <property type="entry name" value="Ami_2"/>
    <property type="match status" value="1"/>
</dbReference>
<dbReference type="Pfam" id="PF01510">
    <property type="entry name" value="Amidase_2"/>
    <property type="match status" value="1"/>
</dbReference>
<gene>
    <name evidence="6" type="ORF">DI551_03250</name>
</gene>
<evidence type="ECO:0000256" key="4">
    <source>
        <dbReference type="ARBA" id="ARBA00023316"/>
    </source>
</evidence>
<dbReference type="Proteomes" id="UP000249417">
    <property type="component" value="Unassembled WGS sequence"/>
</dbReference>
<dbReference type="InterPro" id="IPR002502">
    <property type="entry name" value="Amidase_domain"/>
</dbReference>
<name>A0A2W5PYB2_9BACT</name>
<dbReference type="PANTHER" id="PTHR30417:SF1">
    <property type="entry name" value="N-ACETYLMURAMOYL-L-ALANINE AMIDASE AMID"/>
    <property type="match status" value="1"/>
</dbReference>
<evidence type="ECO:0000256" key="1">
    <source>
        <dbReference type="ARBA" id="ARBA00001561"/>
    </source>
</evidence>
<dbReference type="GO" id="GO:0071555">
    <property type="term" value="P:cell wall organization"/>
    <property type="evidence" value="ECO:0007669"/>
    <property type="project" value="UniProtKB-KW"/>
</dbReference>
<organism evidence="6 7">
    <name type="scientific">Micavibrio aeruginosavorus</name>
    <dbReference type="NCBI Taxonomy" id="349221"/>
    <lineage>
        <taxon>Bacteria</taxon>
        <taxon>Pseudomonadati</taxon>
        <taxon>Bdellovibrionota</taxon>
        <taxon>Bdellovibrionia</taxon>
        <taxon>Bdellovibrionales</taxon>
        <taxon>Pseudobdellovibrionaceae</taxon>
        <taxon>Micavibrio</taxon>
    </lineage>
</organism>
<keyword evidence="3" id="KW-0378">Hydrolase</keyword>
<feature type="domain" description="N-acetylmuramoyl-L-alanine amidase" evidence="5">
    <location>
        <begin position="1"/>
        <end position="116"/>
    </location>
</feature>
<reference evidence="6 7" key="1">
    <citation type="submission" date="2017-08" db="EMBL/GenBank/DDBJ databases">
        <title>Infants hospitalized years apart are colonized by the same room-sourced microbial strains.</title>
        <authorList>
            <person name="Brooks B."/>
            <person name="Olm M.R."/>
            <person name="Firek B.A."/>
            <person name="Baker R."/>
            <person name="Thomas B.C."/>
            <person name="Morowitz M.J."/>
            <person name="Banfield J.F."/>
        </authorList>
    </citation>
    <scope>NUCLEOTIDE SEQUENCE [LARGE SCALE GENOMIC DNA]</scope>
    <source>
        <strain evidence="6">S2_005_002_R2_29</strain>
    </source>
</reference>
<comment type="catalytic activity">
    <reaction evidence="1">
        <text>Hydrolyzes the link between N-acetylmuramoyl residues and L-amino acid residues in certain cell-wall glycopeptides.</text>
        <dbReference type="EC" id="3.5.1.28"/>
    </reaction>
</comment>
<evidence type="ECO:0000256" key="3">
    <source>
        <dbReference type="ARBA" id="ARBA00022801"/>
    </source>
</evidence>
<evidence type="ECO:0000259" key="5">
    <source>
        <dbReference type="SMART" id="SM00644"/>
    </source>
</evidence>
<keyword evidence="4" id="KW-0961">Cell wall biogenesis/degradation</keyword>
<sequence length="208" mass="23324">MQTALEAVKRLSDPESKVSAHYTIDEDGSVYVHVDEELRAWHAGHSFWQGEMDINAHSIGIEIVNPGHEWGYRPFTGAQMKSLVPLCKEIIGRYNIEPDAILAHSDVAPARKQDPGEYFPWHELAKHGVGAWPVPSDEDAVKSKGMDIGRALQDFGYDPRVKSRDLLTAFQRHYVPEAFANGHAGEVDTLTRTRLYALLAGHWLEPTE</sequence>
<dbReference type="EMBL" id="QFQB01000012">
    <property type="protein sequence ID" value="PZQ47473.1"/>
    <property type="molecule type" value="Genomic_DNA"/>
</dbReference>
<evidence type="ECO:0000313" key="7">
    <source>
        <dbReference type="Proteomes" id="UP000249417"/>
    </source>
</evidence>
<dbReference type="CDD" id="cd06583">
    <property type="entry name" value="PGRP"/>
    <property type="match status" value="1"/>
</dbReference>
<proteinExistence type="predicted"/>
<dbReference type="EC" id="3.5.1.28" evidence="2"/>
<dbReference type="GO" id="GO:0008745">
    <property type="term" value="F:N-acetylmuramoyl-L-alanine amidase activity"/>
    <property type="evidence" value="ECO:0007669"/>
    <property type="project" value="UniProtKB-EC"/>
</dbReference>
<dbReference type="AlphaFoldDB" id="A0A2W5PYB2"/>
<dbReference type="GO" id="GO:0009253">
    <property type="term" value="P:peptidoglycan catabolic process"/>
    <property type="evidence" value="ECO:0007669"/>
    <property type="project" value="InterPro"/>
</dbReference>
<dbReference type="PANTHER" id="PTHR30417">
    <property type="entry name" value="N-ACETYLMURAMOYL-L-ALANINE AMIDASE AMID"/>
    <property type="match status" value="1"/>
</dbReference>
<dbReference type="GO" id="GO:0019867">
    <property type="term" value="C:outer membrane"/>
    <property type="evidence" value="ECO:0007669"/>
    <property type="project" value="TreeGrafter"/>
</dbReference>
<evidence type="ECO:0000313" key="6">
    <source>
        <dbReference type="EMBL" id="PZQ47473.1"/>
    </source>
</evidence>
<dbReference type="Gene3D" id="3.40.80.10">
    <property type="entry name" value="Peptidoglycan recognition protein-like"/>
    <property type="match status" value="1"/>
</dbReference>
<evidence type="ECO:0000256" key="2">
    <source>
        <dbReference type="ARBA" id="ARBA00011901"/>
    </source>
</evidence>
<protein>
    <recommendedName>
        <fullName evidence="2">N-acetylmuramoyl-L-alanine amidase</fullName>
        <ecNumber evidence="2">3.5.1.28</ecNumber>
    </recommendedName>
</protein>